<protein>
    <recommendedName>
        <fullName evidence="2">GH16 domain-containing protein</fullName>
    </recommendedName>
</protein>
<keyword evidence="4" id="KW-1185">Reference proteome</keyword>
<feature type="chain" id="PRO_5037571510" description="GH16 domain-containing protein" evidence="1">
    <location>
        <begin position="28"/>
        <end position="284"/>
    </location>
</feature>
<evidence type="ECO:0000256" key="1">
    <source>
        <dbReference type="SAM" id="SignalP"/>
    </source>
</evidence>
<dbReference type="GO" id="GO:0005975">
    <property type="term" value="P:carbohydrate metabolic process"/>
    <property type="evidence" value="ECO:0007669"/>
    <property type="project" value="InterPro"/>
</dbReference>
<evidence type="ECO:0000313" key="3">
    <source>
        <dbReference type="EMBL" id="GIF17801.1"/>
    </source>
</evidence>
<dbReference type="GO" id="GO:0004553">
    <property type="term" value="F:hydrolase activity, hydrolyzing O-glycosyl compounds"/>
    <property type="evidence" value="ECO:0007669"/>
    <property type="project" value="InterPro"/>
</dbReference>
<dbReference type="Gene3D" id="2.60.120.200">
    <property type="match status" value="1"/>
</dbReference>
<comment type="caution">
    <text evidence="3">The sequence shown here is derived from an EMBL/GenBank/DDBJ whole genome shotgun (WGS) entry which is preliminary data.</text>
</comment>
<accession>A0A919NGY6</accession>
<evidence type="ECO:0000313" key="4">
    <source>
        <dbReference type="Proteomes" id="UP000623608"/>
    </source>
</evidence>
<organism evidence="3 4">
    <name type="scientific">Paractinoplanes tereljensis</name>
    <dbReference type="NCBI Taxonomy" id="571912"/>
    <lineage>
        <taxon>Bacteria</taxon>
        <taxon>Bacillati</taxon>
        <taxon>Actinomycetota</taxon>
        <taxon>Actinomycetes</taxon>
        <taxon>Micromonosporales</taxon>
        <taxon>Micromonosporaceae</taxon>
        <taxon>Paractinoplanes</taxon>
    </lineage>
</organism>
<reference evidence="3" key="1">
    <citation type="submission" date="2021-01" db="EMBL/GenBank/DDBJ databases">
        <title>Whole genome shotgun sequence of Actinoplanes tereljensis NBRC 105297.</title>
        <authorList>
            <person name="Komaki H."/>
            <person name="Tamura T."/>
        </authorList>
    </citation>
    <scope>NUCLEOTIDE SEQUENCE</scope>
    <source>
        <strain evidence="3">NBRC 105297</strain>
    </source>
</reference>
<name>A0A919NGY6_9ACTN</name>
<dbReference type="Pfam" id="PF00722">
    <property type="entry name" value="Glyco_hydro_16"/>
    <property type="match status" value="1"/>
</dbReference>
<dbReference type="PROSITE" id="PS51762">
    <property type="entry name" value="GH16_2"/>
    <property type="match status" value="1"/>
</dbReference>
<feature type="signal peptide" evidence="1">
    <location>
        <begin position="1"/>
        <end position="27"/>
    </location>
</feature>
<evidence type="ECO:0000259" key="2">
    <source>
        <dbReference type="PROSITE" id="PS51762"/>
    </source>
</evidence>
<feature type="domain" description="GH16" evidence="2">
    <location>
        <begin position="60"/>
        <end position="281"/>
    </location>
</feature>
<proteinExistence type="predicted"/>
<dbReference type="EMBL" id="BOMY01000002">
    <property type="protein sequence ID" value="GIF17801.1"/>
    <property type="molecule type" value="Genomic_DNA"/>
</dbReference>
<dbReference type="InterPro" id="IPR000757">
    <property type="entry name" value="Beta-glucanase-like"/>
</dbReference>
<dbReference type="SUPFAM" id="SSF49899">
    <property type="entry name" value="Concanavalin A-like lectins/glucanases"/>
    <property type="match status" value="1"/>
</dbReference>
<dbReference type="RefSeq" id="WP_203798249.1">
    <property type="nucleotide sequence ID" value="NZ_BOMY01000002.1"/>
</dbReference>
<dbReference type="CDD" id="cd00413">
    <property type="entry name" value="Glyco_hydrolase_16"/>
    <property type="match status" value="1"/>
</dbReference>
<dbReference type="Proteomes" id="UP000623608">
    <property type="component" value="Unassembled WGS sequence"/>
</dbReference>
<sequence>MKHPHWRRPLVAAGALLAAAIGGVAWAENTDPASAPDQAVVAPAATVPAIIHAPDEAAFRQQWGAPVAEQSDEFNGTAIDLKKWGLFGAGYDETVGCSPGYHDNGQRCASQTTQSGGYLRVTGTADGKTGGLWGRTRPFRYGRVEVRERALPLGNNGGKPYHAVPLLWPDNDALWSEAEIDFAERDVAAPTVGLFVHSKGTKECKVVLDSTQFHNYAIDWQPTKISWYVDGVLKCTINASIEAFSRSNGGAQMDMFPDNGALMQPARQDIDWVRMYATPDTEYQ</sequence>
<dbReference type="InterPro" id="IPR013320">
    <property type="entry name" value="ConA-like_dom_sf"/>
</dbReference>
<keyword evidence="1" id="KW-0732">Signal</keyword>
<gene>
    <name evidence="3" type="ORF">Ate02nite_05310</name>
</gene>
<dbReference type="AlphaFoldDB" id="A0A919NGY6"/>